<dbReference type="EMBL" id="JAPMOS010000045">
    <property type="protein sequence ID" value="KAJ4457533.1"/>
    <property type="molecule type" value="Genomic_DNA"/>
</dbReference>
<keyword evidence="2" id="KW-1185">Reference proteome</keyword>
<sequence>MYTVPTGDGIGFRGARGVHSRYSGKTFSVVQYVVSLGTQLIVLNNVRMVGGEIYPEFRLEFTIEAL</sequence>
<evidence type="ECO:0000313" key="1">
    <source>
        <dbReference type="EMBL" id="KAJ4457533.1"/>
    </source>
</evidence>
<name>A0ABQ8UH78_9EUKA</name>
<organism evidence="1 2">
    <name type="scientific">Paratrimastix pyriformis</name>
    <dbReference type="NCBI Taxonomy" id="342808"/>
    <lineage>
        <taxon>Eukaryota</taxon>
        <taxon>Metamonada</taxon>
        <taxon>Preaxostyla</taxon>
        <taxon>Paratrimastigidae</taxon>
        <taxon>Paratrimastix</taxon>
    </lineage>
</organism>
<reference evidence="1" key="1">
    <citation type="journal article" date="2022" name="bioRxiv">
        <title>Genomics of Preaxostyla Flagellates Illuminates Evolutionary Transitions and the Path Towards Mitochondrial Loss.</title>
        <authorList>
            <person name="Novak L.V.F."/>
            <person name="Treitli S.C."/>
            <person name="Pyrih J."/>
            <person name="Halakuc P."/>
            <person name="Pipaliya S.V."/>
            <person name="Vacek V."/>
            <person name="Brzon O."/>
            <person name="Soukal P."/>
            <person name="Eme L."/>
            <person name="Dacks J.B."/>
            <person name="Karnkowska A."/>
            <person name="Elias M."/>
            <person name="Hampl V."/>
        </authorList>
    </citation>
    <scope>NUCLEOTIDE SEQUENCE</scope>
    <source>
        <strain evidence="1">RCP-MX</strain>
    </source>
</reference>
<accession>A0ABQ8UH78</accession>
<evidence type="ECO:0000313" key="2">
    <source>
        <dbReference type="Proteomes" id="UP001141327"/>
    </source>
</evidence>
<dbReference type="Proteomes" id="UP001141327">
    <property type="component" value="Unassembled WGS sequence"/>
</dbReference>
<proteinExistence type="predicted"/>
<protein>
    <submittedName>
        <fullName evidence="1">Uncharacterized protein</fullName>
    </submittedName>
</protein>
<gene>
    <name evidence="1" type="ORF">PAPYR_7011</name>
</gene>
<comment type="caution">
    <text evidence="1">The sequence shown here is derived from an EMBL/GenBank/DDBJ whole genome shotgun (WGS) entry which is preliminary data.</text>
</comment>